<dbReference type="Proteomes" id="UP000295484">
    <property type="component" value="Unassembled WGS sequence"/>
</dbReference>
<accession>A0A4R8FV92</accession>
<dbReference type="InterPro" id="IPR027417">
    <property type="entry name" value="P-loop_NTPase"/>
</dbReference>
<reference evidence="1 2" key="1">
    <citation type="submission" date="2019-03" db="EMBL/GenBank/DDBJ databases">
        <title>Genomic Encyclopedia of Type Strains, Phase IV (KMG-IV): sequencing the most valuable type-strain genomes for metagenomic binning, comparative biology and taxonomic classification.</title>
        <authorList>
            <person name="Goeker M."/>
        </authorList>
    </citation>
    <scope>NUCLEOTIDE SEQUENCE [LARGE SCALE GENOMIC DNA]</scope>
    <source>
        <strain evidence="1 2">JA181</strain>
    </source>
</reference>
<protein>
    <submittedName>
        <fullName evidence="1">Uncharacterized protein</fullName>
    </submittedName>
</protein>
<sequence length="68" mass="7584">MATGNGIKVEGGDRLGKTIIFAKNSKHARFIVDRFNEVYPHYKGQFAQLIDYSVSYDTNGSVGRNRCA</sequence>
<name>A0A4R8FV92_9RHOB</name>
<gene>
    <name evidence="1" type="ORF">EV657_11310</name>
</gene>
<dbReference type="EMBL" id="SOEB01000013">
    <property type="protein sequence ID" value="TDX27935.1"/>
    <property type="molecule type" value="Genomic_DNA"/>
</dbReference>
<dbReference type="Gene3D" id="3.40.50.300">
    <property type="entry name" value="P-loop containing nucleotide triphosphate hydrolases"/>
    <property type="match status" value="1"/>
</dbReference>
<organism evidence="1 2">
    <name type="scientific">Rhodovulum visakhapatnamense</name>
    <dbReference type="NCBI Taxonomy" id="364297"/>
    <lineage>
        <taxon>Bacteria</taxon>
        <taxon>Pseudomonadati</taxon>
        <taxon>Pseudomonadota</taxon>
        <taxon>Alphaproteobacteria</taxon>
        <taxon>Rhodobacterales</taxon>
        <taxon>Paracoccaceae</taxon>
        <taxon>Rhodovulum</taxon>
    </lineage>
</organism>
<dbReference type="RefSeq" id="WP_113670284.1">
    <property type="nucleotide sequence ID" value="NZ_SOEB01000013.1"/>
</dbReference>
<proteinExistence type="predicted"/>
<dbReference type="AlphaFoldDB" id="A0A4R8FV92"/>
<evidence type="ECO:0000313" key="1">
    <source>
        <dbReference type="EMBL" id="TDX27935.1"/>
    </source>
</evidence>
<evidence type="ECO:0000313" key="2">
    <source>
        <dbReference type="Proteomes" id="UP000295484"/>
    </source>
</evidence>
<comment type="caution">
    <text evidence="1">The sequence shown here is derived from an EMBL/GenBank/DDBJ whole genome shotgun (WGS) entry which is preliminary data.</text>
</comment>